<dbReference type="SMART" id="SM00857">
    <property type="entry name" value="Resolvase"/>
    <property type="match status" value="1"/>
</dbReference>
<keyword evidence="3" id="KW-1185">Reference proteome</keyword>
<proteinExistence type="predicted"/>
<sequence>MSEIYVGDAFPDGKVLADFEVRRQAHRAAPAAHRRMAIGYVAGGSASVDGERAVRAFAERHGLELVEVVREAVGAMVAKPTSRPGFANVYGAAEAGRFGTLLVSRAADLSGHAFAAAEAVADLLDLFGVVIRSVSEPEIDTSTEAGKQALADRSGLIVPS</sequence>
<reference evidence="2 3" key="1">
    <citation type="submission" date="2019-07" db="EMBL/GenBank/DDBJ databases">
        <title>Whole genome shotgun sequence of Methylobacterium haplocladii NBRC 107714.</title>
        <authorList>
            <person name="Hosoyama A."/>
            <person name="Uohara A."/>
            <person name="Ohji S."/>
            <person name="Ichikawa N."/>
        </authorList>
    </citation>
    <scope>NUCLEOTIDE SEQUENCE [LARGE SCALE GENOMIC DNA]</scope>
    <source>
        <strain evidence="2 3">NBRC 107714</strain>
    </source>
</reference>
<dbReference type="Proteomes" id="UP000321258">
    <property type="component" value="Unassembled WGS sequence"/>
</dbReference>
<name>A0A512IS55_9HYPH</name>
<organism evidence="2 3">
    <name type="scientific">Methylobacterium haplocladii</name>
    <dbReference type="NCBI Taxonomy" id="1176176"/>
    <lineage>
        <taxon>Bacteria</taxon>
        <taxon>Pseudomonadati</taxon>
        <taxon>Pseudomonadota</taxon>
        <taxon>Alphaproteobacteria</taxon>
        <taxon>Hyphomicrobiales</taxon>
        <taxon>Methylobacteriaceae</taxon>
        <taxon>Methylobacterium</taxon>
    </lineage>
</organism>
<feature type="domain" description="Resolvase/invertase-type recombinase catalytic" evidence="1">
    <location>
        <begin position="37"/>
        <end position="157"/>
    </location>
</feature>
<evidence type="ECO:0000313" key="3">
    <source>
        <dbReference type="Proteomes" id="UP000321258"/>
    </source>
</evidence>
<dbReference type="Gene3D" id="3.40.50.1390">
    <property type="entry name" value="Resolvase, N-terminal catalytic domain"/>
    <property type="match status" value="1"/>
</dbReference>
<dbReference type="Pfam" id="PF00239">
    <property type="entry name" value="Resolvase"/>
    <property type="match status" value="1"/>
</dbReference>
<dbReference type="EMBL" id="BJZT01000032">
    <property type="protein sequence ID" value="GEP00537.1"/>
    <property type="molecule type" value="Genomic_DNA"/>
</dbReference>
<dbReference type="AlphaFoldDB" id="A0A512IS55"/>
<dbReference type="GO" id="GO:0003677">
    <property type="term" value="F:DNA binding"/>
    <property type="evidence" value="ECO:0007669"/>
    <property type="project" value="InterPro"/>
</dbReference>
<comment type="caution">
    <text evidence="2">The sequence shown here is derived from an EMBL/GenBank/DDBJ whole genome shotgun (WGS) entry which is preliminary data.</text>
</comment>
<accession>A0A512IS55</accession>
<dbReference type="OrthoDB" id="9800103at2"/>
<gene>
    <name evidence="2" type="ORF">MHA02_29240</name>
</gene>
<dbReference type="RefSeq" id="WP_147079907.1">
    <property type="nucleotide sequence ID" value="NZ_BJZT01000032.1"/>
</dbReference>
<protein>
    <recommendedName>
        <fullName evidence="1">Resolvase/invertase-type recombinase catalytic domain-containing protein</fullName>
    </recommendedName>
</protein>
<dbReference type="InterPro" id="IPR006119">
    <property type="entry name" value="Resolv_N"/>
</dbReference>
<dbReference type="InterPro" id="IPR036162">
    <property type="entry name" value="Resolvase-like_N_sf"/>
</dbReference>
<evidence type="ECO:0000259" key="1">
    <source>
        <dbReference type="SMART" id="SM00857"/>
    </source>
</evidence>
<dbReference type="GO" id="GO:0000150">
    <property type="term" value="F:DNA strand exchange activity"/>
    <property type="evidence" value="ECO:0007669"/>
    <property type="project" value="InterPro"/>
</dbReference>
<evidence type="ECO:0000313" key="2">
    <source>
        <dbReference type="EMBL" id="GEP00537.1"/>
    </source>
</evidence>